<reference evidence="1" key="2">
    <citation type="submission" date="2020-09" db="EMBL/GenBank/DDBJ databases">
        <authorList>
            <person name="Sun Q."/>
            <person name="Zhou Y."/>
        </authorList>
    </citation>
    <scope>NUCLEOTIDE SEQUENCE</scope>
    <source>
        <strain evidence="1">CGMCC 1.12160</strain>
    </source>
</reference>
<protein>
    <submittedName>
        <fullName evidence="1">Uncharacterized protein</fullName>
    </submittedName>
</protein>
<gene>
    <name evidence="1" type="ORF">GCM10011366_19130</name>
</gene>
<proteinExistence type="predicted"/>
<keyword evidence="2" id="KW-1185">Reference proteome</keyword>
<sequence>MTLVVPPVTELLRRSRTGDGTAGAQPMFPTIIAIRNERVVAAVSTPRMAATLSCAQTLAVGLGAEALVLAAEAELDGTPALTYSVMTRERHAKYVLQEITGEGAATRFSVPVDGGDPANGGILAALAAGLSQRPIHVTQVARTGSDTSGTFGDAPFLPAEQGRVVVDAGTVRTLQERVQGIGGRAVYIARSPEAAQLALDAGMPRACLVNTLA</sequence>
<organism evidence="1 2">
    <name type="scientific">Ornithinimicrobium tianjinense</name>
    <dbReference type="NCBI Taxonomy" id="1195761"/>
    <lineage>
        <taxon>Bacteria</taxon>
        <taxon>Bacillati</taxon>
        <taxon>Actinomycetota</taxon>
        <taxon>Actinomycetes</taxon>
        <taxon>Micrococcales</taxon>
        <taxon>Ornithinimicrobiaceae</taxon>
        <taxon>Ornithinimicrobium</taxon>
    </lineage>
</organism>
<evidence type="ECO:0000313" key="2">
    <source>
        <dbReference type="Proteomes" id="UP000605670"/>
    </source>
</evidence>
<dbReference type="Proteomes" id="UP000605670">
    <property type="component" value="Unassembled WGS sequence"/>
</dbReference>
<evidence type="ECO:0000313" key="1">
    <source>
        <dbReference type="EMBL" id="GGF51448.1"/>
    </source>
</evidence>
<dbReference type="AlphaFoldDB" id="A0A917BP64"/>
<accession>A0A917BP64</accession>
<comment type="caution">
    <text evidence="1">The sequence shown here is derived from an EMBL/GenBank/DDBJ whole genome shotgun (WGS) entry which is preliminary data.</text>
</comment>
<dbReference type="EMBL" id="BMEM01000002">
    <property type="protein sequence ID" value="GGF51448.1"/>
    <property type="molecule type" value="Genomic_DNA"/>
</dbReference>
<name>A0A917BP64_9MICO</name>
<reference evidence="1" key="1">
    <citation type="journal article" date="2014" name="Int. J. Syst. Evol. Microbiol.">
        <title>Complete genome sequence of Corynebacterium casei LMG S-19264T (=DSM 44701T), isolated from a smear-ripened cheese.</title>
        <authorList>
            <consortium name="US DOE Joint Genome Institute (JGI-PGF)"/>
            <person name="Walter F."/>
            <person name="Albersmeier A."/>
            <person name="Kalinowski J."/>
            <person name="Ruckert C."/>
        </authorList>
    </citation>
    <scope>NUCLEOTIDE SEQUENCE</scope>
    <source>
        <strain evidence="1">CGMCC 1.12160</strain>
    </source>
</reference>